<keyword evidence="2" id="KW-1185">Reference proteome</keyword>
<proteinExistence type="predicted"/>
<reference evidence="1 2" key="1">
    <citation type="submission" date="2017-04" db="EMBL/GenBank/DDBJ databases">
        <title>A new member of the family Flavobacteriaceae isolated from ascidians.</title>
        <authorList>
            <person name="Chen L."/>
        </authorList>
    </citation>
    <scope>NUCLEOTIDE SEQUENCE [LARGE SCALE GENOMIC DNA]</scope>
    <source>
        <strain evidence="1 2">HQA918</strain>
    </source>
</reference>
<dbReference type="Proteomes" id="UP000219559">
    <property type="component" value="Unassembled WGS sequence"/>
</dbReference>
<dbReference type="InterPro" id="IPR025935">
    <property type="entry name" value="AbiH"/>
</dbReference>
<dbReference type="Pfam" id="PF14253">
    <property type="entry name" value="AbiH"/>
    <property type="match status" value="1"/>
</dbReference>
<protein>
    <recommendedName>
        <fullName evidence="3">Bacteriophage abortive infection AbiH</fullName>
    </recommendedName>
</protein>
<accession>A0A2A4G4G9</accession>
<sequence>MNILYILGNGFDLSLGLKTSYSHFYTHYLSQKSKHPIIVKLKEEIKDVNSNWSDLEIALGKFTTNLTSLEDFDIVNDDIRYSLSNYLKAQEESLVLNNGIIKSITQFFAKPETPLPLTELRRLVKYKNKWSSSQWNVNIVTFNYTQIVEKIFENSNNLKIGNHHNHTIQLRSVNHIHGLVDKDLIMGINDVSQLSNKSFHENIDFLESFIKPIANQALQHA</sequence>
<comment type="caution">
    <text evidence="1">The sequence shown here is derived from an EMBL/GenBank/DDBJ whole genome shotgun (WGS) entry which is preliminary data.</text>
</comment>
<dbReference type="EMBL" id="NBWU01000007">
    <property type="protein sequence ID" value="PCE62870.1"/>
    <property type="molecule type" value="Genomic_DNA"/>
</dbReference>
<dbReference type="RefSeq" id="WP_097440979.1">
    <property type="nucleotide sequence ID" value="NZ_KZ300477.1"/>
</dbReference>
<evidence type="ECO:0000313" key="2">
    <source>
        <dbReference type="Proteomes" id="UP000219559"/>
    </source>
</evidence>
<evidence type="ECO:0008006" key="3">
    <source>
        <dbReference type="Google" id="ProtNLM"/>
    </source>
</evidence>
<dbReference type="AlphaFoldDB" id="A0A2A4G4G9"/>
<dbReference type="OrthoDB" id="5903604at2"/>
<organism evidence="1 2">
    <name type="scientific">Sediminicola luteus</name>
    <dbReference type="NCBI Taxonomy" id="319238"/>
    <lineage>
        <taxon>Bacteria</taxon>
        <taxon>Pseudomonadati</taxon>
        <taxon>Bacteroidota</taxon>
        <taxon>Flavobacteriia</taxon>
        <taxon>Flavobacteriales</taxon>
        <taxon>Flavobacteriaceae</taxon>
        <taxon>Sediminicola</taxon>
    </lineage>
</organism>
<gene>
    <name evidence="1" type="ORF">B7P33_16460</name>
</gene>
<name>A0A2A4G4G9_9FLAO</name>
<evidence type="ECO:0000313" key="1">
    <source>
        <dbReference type="EMBL" id="PCE62870.1"/>
    </source>
</evidence>